<dbReference type="SUPFAM" id="SSF56219">
    <property type="entry name" value="DNase I-like"/>
    <property type="match status" value="1"/>
</dbReference>
<dbReference type="AlphaFoldDB" id="A0A9I9EAX0"/>
<organism evidence="1">
    <name type="scientific">Cucumis melo</name>
    <name type="common">Muskmelon</name>
    <dbReference type="NCBI Taxonomy" id="3656"/>
    <lineage>
        <taxon>Eukaryota</taxon>
        <taxon>Viridiplantae</taxon>
        <taxon>Streptophyta</taxon>
        <taxon>Embryophyta</taxon>
        <taxon>Tracheophyta</taxon>
        <taxon>Spermatophyta</taxon>
        <taxon>Magnoliopsida</taxon>
        <taxon>eudicotyledons</taxon>
        <taxon>Gunneridae</taxon>
        <taxon>Pentapetalae</taxon>
        <taxon>rosids</taxon>
        <taxon>fabids</taxon>
        <taxon>Cucurbitales</taxon>
        <taxon>Cucurbitaceae</taxon>
        <taxon>Benincaseae</taxon>
        <taxon>Cucumis</taxon>
    </lineage>
</organism>
<protein>
    <submittedName>
        <fullName evidence="1">Uncharacterized protein</fullName>
    </submittedName>
</protein>
<reference evidence="1" key="1">
    <citation type="submission" date="2023-03" db="UniProtKB">
        <authorList>
            <consortium name="EnsemblPlants"/>
        </authorList>
    </citation>
    <scope>IDENTIFICATION</scope>
</reference>
<evidence type="ECO:0000313" key="1">
    <source>
        <dbReference type="EnsemblPlants" id="MELO3C031043.2.1"/>
    </source>
</evidence>
<sequence length="178" mass="20802">MNTLKQVNHLSRKCALRRARWHGGVMHWAQGKHLERVAMRRGKNKLCSRNKRKKARLNGGPEAWCMGGDFNVTRWVHERLVIGRNTRGMRIFNFFIDSANTMEISLQNGKYHGLERVEHPQGPCWKDFLLITNGKKSLRTPDCPVKLAYSSVTFLYYWRLEKFYGSLLIQVLQWLADG</sequence>
<dbReference type="InterPro" id="IPR036691">
    <property type="entry name" value="Endo/exonu/phosph_ase_sf"/>
</dbReference>
<accession>A0A9I9EAX0</accession>
<name>A0A9I9EAX0_CUCME</name>
<dbReference type="Gramene" id="MELO3C031043.2.1">
    <property type="protein sequence ID" value="MELO3C031043.2.1"/>
    <property type="gene ID" value="MELO3C031043.2"/>
</dbReference>
<proteinExistence type="predicted"/>
<dbReference type="EnsemblPlants" id="MELO3C031043.2.1">
    <property type="protein sequence ID" value="MELO3C031043.2.1"/>
    <property type="gene ID" value="MELO3C031043.2"/>
</dbReference>